<evidence type="ECO:0000313" key="11">
    <source>
        <dbReference type="EMBL" id="KAJ1200280.1"/>
    </source>
</evidence>
<dbReference type="Pfam" id="PF00001">
    <property type="entry name" value="7tm_1"/>
    <property type="match status" value="1"/>
</dbReference>
<keyword evidence="3 9" id="KW-1133">Transmembrane helix</keyword>
<keyword evidence="4" id="KW-0297">G-protein coupled receptor</keyword>
<dbReference type="GO" id="GO:0060326">
    <property type="term" value="P:cell chemotaxis"/>
    <property type="evidence" value="ECO:0007669"/>
    <property type="project" value="TreeGrafter"/>
</dbReference>
<feature type="transmembrane region" description="Helical" evidence="9">
    <location>
        <begin position="149"/>
        <end position="177"/>
    </location>
</feature>
<feature type="transmembrane region" description="Helical" evidence="9">
    <location>
        <begin position="189"/>
        <end position="207"/>
    </location>
</feature>
<evidence type="ECO:0000313" key="12">
    <source>
        <dbReference type="Proteomes" id="UP001066276"/>
    </source>
</evidence>
<feature type="transmembrane region" description="Helical" evidence="9">
    <location>
        <begin position="100"/>
        <end position="118"/>
    </location>
</feature>
<dbReference type="PRINTS" id="PR00641">
    <property type="entry name" value="CHEMOKINER7"/>
</dbReference>
<dbReference type="InterPro" id="IPR017452">
    <property type="entry name" value="GPCR_Rhodpsn_7TM"/>
</dbReference>
<dbReference type="GO" id="GO:0016493">
    <property type="term" value="F:C-C chemokine receptor activity"/>
    <property type="evidence" value="ECO:0007669"/>
    <property type="project" value="InterPro"/>
</dbReference>
<dbReference type="GO" id="GO:0006955">
    <property type="term" value="P:immune response"/>
    <property type="evidence" value="ECO:0007669"/>
    <property type="project" value="InterPro"/>
</dbReference>
<comment type="subcellular location">
    <subcellularLocation>
        <location evidence="1">Membrane</location>
    </subcellularLocation>
</comment>
<gene>
    <name evidence="11" type="ORF">NDU88_004104</name>
</gene>
<organism evidence="11 12">
    <name type="scientific">Pleurodeles waltl</name>
    <name type="common">Iberian ribbed newt</name>
    <dbReference type="NCBI Taxonomy" id="8319"/>
    <lineage>
        <taxon>Eukaryota</taxon>
        <taxon>Metazoa</taxon>
        <taxon>Chordata</taxon>
        <taxon>Craniata</taxon>
        <taxon>Vertebrata</taxon>
        <taxon>Euteleostomi</taxon>
        <taxon>Amphibia</taxon>
        <taxon>Batrachia</taxon>
        <taxon>Caudata</taxon>
        <taxon>Salamandroidea</taxon>
        <taxon>Salamandridae</taxon>
        <taxon>Pleurodelinae</taxon>
        <taxon>Pleurodeles</taxon>
    </lineage>
</organism>
<dbReference type="PRINTS" id="PR00237">
    <property type="entry name" value="GPCRRHODOPSN"/>
</dbReference>
<keyword evidence="7" id="KW-0807">Transducer</keyword>
<evidence type="ECO:0000256" key="8">
    <source>
        <dbReference type="SAM" id="MobiDB-lite"/>
    </source>
</evidence>
<dbReference type="GO" id="GO:0006954">
    <property type="term" value="P:inflammatory response"/>
    <property type="evidence" value="ECO:0007669"/>
    <property type="project" value="InterPro"/>
</dbReference>
<dbReference type="InterPro" id="IPR050119">
    <property type="entry name" value="CCR1-9-like"/>
</dbReference>
<dbReference type="GO" id="GO:0007204">
    <property type="term" value="P:positive regulation of cytosolic calcium ion concentration"/>
    <property type="evidence" value="ECO:0007669"/>
    <property type="project" value="TreeGrafter"/>
</dbReference>
<keyword evidence="2 9" id="KW-0812">Transmembrane</keyword>
<dbReference type="Proteomes" id="UP001066276">
    <property type="component" value="Chromosome 2_1"/>
</dbReference>
<accession>A0AAV7VJ97</accession>
<dbReference type="AlphaFoldDB" id="A0AAV7VJ97"/>
<dbReference type="Gene3D" id="1.20.1070.10">
    <property type="entry name" value="Rhodopsin 7-helix transmembrane proteins"/>
    <property type="match status" value="1"/>
</dbReference>
<evidence type="ECO:0000256" key="6">
    <source>
        <dbReference type="ARBA" id="ARBA00023170"/>
    </source>
</evidence>
<evidence type="ECO:0000256" key="4">
    <source>
        <dbReference type="ARBA" id="ARBA00023040"/>
    </source>
</evidence>
<dbReference type="InterPro" id="IPR001718">
    <property type="entry name" value="Chemokine_CCR7"/>
</dbReference>
<evidence type="ECO:0000256" key="9">
    <source>
        <dbReference type="SAM" id="Phobius"/>
    </source>
</evidence>
<evidence type="ECO:0000256" key="3">
    <source>
        <dbReference type="ARBA" id="ARBA00022989"/>
    </source>
</evidence>
<reference evidence="11" key="1">
    <citation type="journal article" date="2022" name="bioRxiv">
        <title>Sequencing and chromosome-scale assembly of the giantPleurodeles waltlgenome.</title>
        <authorList>
            <person name="Brown T."/>
            <person name="Elewa A."/>
            <person name="Iarovenko S."/>
            <person name="Subramanian E."/>
            <person name="Araus A.J."/>
            <person name="Petzold A."/>
            <person name="Susuki M."/>
            <person name="Suzuki K.-i.T."/>
            <person name="Hayashi T."/>
            <person name="Toyoda A."/>
            <person name="Oliveira C."/>
            <person name="Osipova E."/>
            <person name="Leigh N.D."/>
            <person name="Simon A."/>
            <person name="Yun M.H."/>
        </authorList>
    </citation>
    <scope>NUCLEOTIDE SEQUENCE</scope>
    <source>
        <strain evidence="11">20211129_DDA</strain>
        <tissue evidence="11">Liver</tissue>
    </source>
</reference>
<keyword evidence="5 9" id="KW-0472">Membrane</keyword>
<proteinExistence type="predicted"/>
<evidence type="ECO:0000259" key="10">
    <source>
        <dbReference type="PROSITE" id="PS50262"/>
    </source>
</evidence>
<keyword evidence="12" id="KW-1185">Reference proteome</keyword>
<evidence type="ECO:0000256" key="5">
    <source>
        <dbReference type="ARBA" id="ARBA00023136"/>
    </source>
</evidence>
<evidence type="ECO:0000256" key="2">
    <source>
        <dbReference type="ARBA" id="ARBA00022692"/>
    </source>
</evidence>
<keyword evidence="6" id="KW-0675">Receptor</keyword>
<name>A0AAV7VJ97_PLEWA</name>
<evidence type="ECO:0000256" key="1">
    <source>
        <dbReference type="ARBA" id="ARBA00004370"/>
    </source>
</evidence>
<comment type="caution">
    <text evidence="11">The sequence shown here is derived from an EMBL/GenBank/DDBJ whole genome shotgun (WGS) entry which is preliminary data.</text>
</comment>
<feature type="domain" description="G-protein coupled receptors family 1 profile" evidence="10">
    <location>
        <begin position="75"/>
        <end position="254"/>
    </location>
</feature>
<dbReference type="GO" id="GO:0019722">
    <property type="term" value="P:calcium-mediated signaling"/>
    <property type="evidence" value="ECO:0007669"/>
    <property type="project" value="TreeGrafter"/>
</dbReference>
<protein>
    <recommendedName>
        <fullName evidence="10">G-protein coupled receptors family 1 profile domain-containing protein</fullName>
    </recommendedName>
</protein>
<evidence type="ECO:0000256" key="7">
    <source>
        <dbReference type="ARBA" id="ARBA00023224"/>
    </source>
</evidence>
<dbReference type="SUPFAM" id="SSF81321">
    <property type="entry name" value="Family A G protein-coupled receptor-like"/>
    <property type="match status" value="1"/>
</dbReference>
<dbReference type="GO" id="GO:0019957">
    <property type="term" value="F:C-C chemokine binding"/>
    <property type="evidence" value="ECO:0007669"/>
    <property type="project" value="TreeGrafter"/>
</dbReference>
<dbReference type="InterPro" id="IPR000276">
    <property type="entry name" value="GPCR_Rhodpsn"/>
</dbReference>
<dbReference type="PANTHER" id="PTHR10489:SF664">
    <property type="entry name" value="C-C CHEMOKINE RECEPTOR TYPE 9"/>
    <property type="match status" value="1"/>
</dbReference>
<feature type="region of interest" description="Disordered" evidence="8">
    <location>
        <begin position="1"/>
        <end position="21"/>
    </location>
</feature>
<dbReference type="PANTHER" id="PTHR10489">
    <property type="entry name" value="CELL ADHESION MOLECULE"/>
    <property type="match status" value="1"/>
</dbReference>
<sequence length="307" mass="34747">MTVSKQKKAETTPQRYHKKAVTKTIPSTEQKSLRLISWKLELGMDGTMMTAANIHQRYILLVILAHTVKRVTSGTCISVDRYMAIVQATRALKNKHKQLLCSKVVCISVWLLAMVLSLPELLYSEEVQGDEAKVCTMAYPSSFSRHIKIIVLSLKLTVGFCVPFLVMFFCYTLIVKTLLQARSFQKHKALKVIFTIITVFVVSQVPYNSILMMRTLEAASVTLRDCKTTVNLDIATQITQSLAFLHSSLNPLLYVFVGVQFRHDLFKILKKFGCMSRSQWARYVGSAWSSKRTSEILETKSSGTFTL</sequence>
<dbReference type="EMBL" id="JANPWB010000003">
    <property type="protein sequence ID" value="KAJ1200280.1"/>
    <property type="molecule type" value="Genomic_DNA"/>
</dbReference>
<dbReference type="GO" id="GO:0009897">
    <property type="term" value="C:external side of plasma membrane"/>
    <property type="evidence" value="ECO:0007669"/>
    <property type="project" value="TreeGrafter"/>
</dbReference>
<dbReference type="PROSITE" id="PS50262">
    <property type="entry name" value="G_PROTEIN_RECEP_F1_2"/>
    <property type="match status" value="1"/>
</dbReference>